<keyword evidence="6" id="KW-0804">Transcription</keyword>
<organism evidence="12 13">
    <name type="scientific">Eucalyptus globulus</name>
    <name type="common">Tasmanian blue gum</name>
    <dbReference type="NCBI Taxonomy" id="34317"/>
    <lineage>
        <taxon>Eukaryota</taxon>
        <taxon>Viridiplantae</taxon>
        <taxon>Streptophyta</taxon>
        <taxon>Embryophyta</taxon>
        <taxon>Tracheophyta</taxon>
        <taxon>Spermatophyta</taxon>
        <taxon>Magnoliopsida</taxon>
        <taxon>eudicotyledons</taxon>
        <taxon>Gunneridae</taxon>
        <taxon>Pentapetalae</taxon>
        <taxon>rosids</taxon>
        <taxon>malvids</taxon>
        <taxon>Myrtales</taxon>
        <taxon>Myrtaceae</taxon>
        <taxon>Myrtoideae</taxon>
        <taxon>Eucalypteae</taxon>
        <taxon>Eucalyptus</taxon>
    </lineage>
</organism>
<dbReference type="Proteomes" id="UP001634007">
    <property type="component" value="Unassembled WGS sequence"/>
</dbReference>
<keyword evidence="9" id="KW-0175">Coiled coil</keyword>
<feature type="region of interest" description="Disordered" evidence="10">
    <location>
        <begin position="396"/>
        <end position="418"/>
    </location>
</feature>
<accession>A0ABD3LTH6</accession>
<dbReference type="SMART" id="SM00415">
    <property type="entry name" value="HSF"/>
    <property type="match status" value="1"/>
</dbReference>
<dbReference type="Pfam" id="PF00447">
    <property type="entry name" value="HSF_DNA-bind"/>
    <property type="match status" value="1"/>
</dbReference>
<name>A0ABD3LTH6_EUCGL</name>
<evidence type="ECO:0000256" key="7">
    <source>
        <dbReference type="ARBA" id="ARBA00023242"/>
    </source>
</evidence>
<keyword evidence="13" id="KW-1185">Reference proteome</keyword>
<comment type="caution">
    <text evidence="12">The sequence shown here is derived from an EMBL/GenBank/DDBJ whole genome shotgun (WGS) entry which is preliminary data.</text>
</comment>
<dbReference type="FunFam" id="1.10.10.10:FF:000057">
    <property type="entry name" value="Heat shock transcription factor 1"/>
    <property type="match status" value="1"/>
</dbReference>
<dbReference type="Gene3D" id="1.10.10.10">
    <property type="entry name" value="Winged helix-like DNA-binding domain superfamily/Winged helix DNA-binding domain"/>
    <property type="match status" value="1"/>
</dbReference>
<proteinExistence type="inferred from homology"/>
<keyword evidence="4" id="KW-0346">Stress response</keyword>
<feature type="domain" description="HSF-type DNA-binding" evidence="11">
    <location>
        <begin position="62"/>
        <end position="86"/>
    </location>
</feature>
<comment type="subcellular location">
    <subcellularLocation>
        <location evidence="1">Nucleus</location>
    </subcellularLocation>
</comment>
<protein>
    <recommendedName>
        <fullName evidence="11">HSF-type DNA-binding domain-containing protein</fullName>
    </recommendedName>
</protein>
<dbReference type="PRINTS" id="PR00056">
    <property type="entry name" value="HSFDOMAIN"/>
</dbReference>
<feature type="coiled-coil region" evidence="9">
    <location>
        <begin position="123"/>
        <end position="157"/>
    </location>
</feature>
<dbReference type="AlphaFoldDB" id="A0ABD3LTH6"/>
<dbReference type="SUPFAM" id="SSF46785">
    <property type="entry name" value="Winged helix' DNA-binding domain"/>
    <property type="match status" value="1"/>
</dbReference>
<dbReference type="InterPro" id="IPR000232">
    <property type="entry name" value="HSF_DNA-bd"/>
</dbReference>
<evidence type="ECO:0000313" key="12">
    <source>
        <dbReference type="EMBL" id="KAL3754768.1"/>
    </source>
</evidence>
<gene>
    <name evidence="12" type="ORF">ACJRO7_001949</name>
</gene>
<evidence type="ECO:0000256" key="3">
    <source>
        <dbReference type="ARBA" id="ARBA00023015"/>
    </source>
</evidence>
<keyword evidence="2" id="KW-0597">Phosphoprotein</keyword>
<feature type="region of interest" description="Disordered" evidence="10">
    <location>
        <begin position="292"/>
        <end position="317"/>
    </location>
</feature>
<keyword evidence="5" id="KW-0238">DNA-binding</keyword>
<dbReference type="PANTHER" id="PTHR10015:SF445">
    <property type="entry name" value="HEAT STRESS TRANSCRIPTION FACTOR A-4B-LIKE"/>
    <property type="match status" value="1"/>
</dbReference>
<evidence type="ECO:0000313" key="13">
    <source>
        <dbReference type="Proteomes" id="UP001634007"/>
    </source>
</evidence>
<evidence type="ECO:0000256" key="6">
    <source>
        <dbReference type="ARBA" id="ARBA00023163"/>
    </source>
</evidence>
<evidence type="ECO:0000256" key="9">
    <source>
        <dbReference type="SAM" id="Coils"/>
    </source>
</evidence>
<reference evidence="12 13" key="1">
    <citation type="submission" date="2024-11" db="EMBL/GenBank/DDBJ databases">
        <title>Chromosome-level genome assembly of Eucalyptus globulus Labill. provides insights into its genome evolution.</title>
        <authorList>
            <person name="Li X."/>
        </authorList>
    </citation>
    <scope>NUCLEOTIDE SEQUENCE [LARGE SCALE GENOMIC DNA]</scope>
    <source>
        <strain evidence="12">CL2024</strain>
        <tissue evidence="12">Fresh tender leaves</tissue>
    </source>
</reference>
<dbReference type="InterPro" id="IPR036388">
    <property type="entry name" value="WH-like_DNA-bd_sf"/>
</dbReference>
<dbReference type="GO" id="GO:0005634">
    <property type="term" value="C:nucleus"/>
    <property type="evidence" value="ECO:0007669"/>
    <property type="project" value="UniProtKB-SubCell"/>
</dbReference>
<dbReference type="InterPro" id="IPR036390">
    <property type="entry name" value="WH_DNA-bd_sf"/>
</dbReference>
<evidence type="ECO:0000256" key="2">
    <source>
        <dbReference type="ARBA" id="ARBA00022553"/>
    </source>
</evidence>
<dbReference type="GO" id="GO:0003677">
    <property type="term" value="F:DNA binding"/>
    <property type="evidence" value="ECO:0007669"/>
    <property type="project" value="UniProtKB-KW"/>
</dbReference>
<evidence type="ECO:0000259" key="11">
    <source>
        <dbReference type="PROSITE" id="PS00434"/>
    </source>
</evidence>
<feature type="compositionally biased region" description="Basic and acidic residues" evidence="10">
    <location>
        <begin position="292"/>
        <end position="303"/>
    </location>
</feature>
<dbReference type="PANTHER" id="PTHR10015">
    <property type="entry name" value="HEAT SHOCK TRANSCRIPTION FACTOR"/>
    <property type="match status" value="1"/>
</dbReference>
<keyword evidence="7" id="KW-0539">Nucleus</keyword>
<dbReference type="PROSITE" id="PS00434">
    <property type="entry name" value="HSF_DOMAIN"/>
    <property type="match status" value="1"/>
</dbReference>
<evidence type="ECO:0000256" key="4">
    <source>
        <dbReference type="ARBA" id="ARBA00023016"/>
    </source>
</evidence>
<sequence length="447" mass="50777">MLIVESESTMDGSQGKSNAPAPFLVKTYEMVDDPQTDFLVSWSENGSSFVVWSPPEFSGELLPKYFKHNNFSSFVRQLNTYGFRKIDPDQWEFANEEFIRGEKHLLNNIYRRKPIHSHSGQGARLSDSEKQMYEEEIKRLRHEKSSLQSELQRYQGDNQDVDFQIQLLRKQFQNMEQKQTHLITVLAQLMQKPVFASLFTQQSDSPTKKRRLAELDHLHDSDDKSGLESLKFQREKFNGVPFSLLDLDSVEKLEQSLHLLENLLQGVDNTSGAEQHDFGAISLPWPAGFTERKESLDDSDRHIRPWSPGSPPSPKDVVLSSELALGTDHLESPETSSVCLNMDISLKSSVIDVNMEPACVPDVENLKEQILEKMPGAPTAVNDVFWEQFLTEAPCASDSQEVESERREGSGSRSPMKLANRGKFWWNSHLGNDFTKHVGSLASEGRS</sequence>
<comment type="similarity">
    <text evidence="8">Belongs to the HSF family. Class A subfamily.</text>
</comment>
<evidence type="ECO:0000256" key="8">
    <source>
        <dbReference type="ARBA" id="ARBA00061350"/>
    </source>
</evidence>
<dbReference type="EMBL" id="JBJKBG010000001">
    <property type="protein sequence ID" value="KAL3754768.1"/>
    <property type="molecule type" value="Genomic_DNA"/>
</dbReference>
<evidence type="ECO:0000256" key="5">
    <source>
        <dbReference type="ARBA" id="ARBA00023125"/>
    </source>
</evidence>
<evidence type="ECO:0000256" key="1">
    <source>
        <dbReference type="ARBA" id="ARBA00004123"/>
    </source>
</evidence>
<keyword evidence="3" id="KW-0805">Transcription regulation</keyword>
<evidence type="ECO:0000256" key="10">
    <source>
        <dbReference type="SAM" id="MobiDB-lite"/>
    </source>
</evidence>